<sequence>MSLYTSTAILFLGIFLMLKSITFYVSWKIGCFSSVPITSAFKSNNDHEAKPKMSTFTYCGFKKIIKQTLNYIITMPFKSRISGQHFSRKKTFLTNDLQGKHCVAYP</sequence>
<reference evidence="2" key="2">
    <citation type="journal article" date="2015" name="Fish Shellfish Immunol.">
        <title>Early steps in the European eel (Anguilla anguilla)-Vibrio vulnificus interaction in the gills: Role of the RtxA13 toxin.</title>
        <authorList>
            <person name="Callol A."/>
            <person name="Pajuelo D."/>
            <person name="Ebbesson L."/>
            <person name="Teles M."/>
            <person name="MacKenzie S."/>
            <person name="Amaro C."/>
        </authorList>
    </citation>
    <scope>NUCLEOTIDE SEQUENCE</scope>
</reference>
<accession>A0A0E9XP75</accession>
<proteinExistence type="predicted"/>
<evidence type="ECO:0000256" key="1">
    <source>
        <dbReference type="SAM" id="Phobius"/>
    </source>
</evidence>
<keyword evidence="1" id="KW-0812">Transmembrane</keyword>
<evidence type="ECO:0000313" key="2">
    <source>
        <dbReference type="EMBL" id="JAI03499.1"/>
    </source>
</evidence>
<dbReference type="AlphaFoldDB" id="A0A0E9XP75"/>
<keyword evidence="1" id="KW-1133">Transmembrane helix</keyword>
<name>A0A0E9XP75_ANGAN</name>
<reference evidence="2" key="1">
    <citation type="submission" date="2014-11" db="EMBL/GenBank/DDBJ databases">
        <authorList>
            <person name="Amaro Gonzalez C."/>
        </authorList>
    </citation>
    <scope>NUCLEOTIDE SEQUENCE</scope>
</reference>
<feature type="transmembrane region" description="Helical" evidence="1">
    <location>
        <begin position="7"/>
        <end position="27"/>
    </location>
</feature>
<keyword evidence="1" id="KW-0472">Membrane</keyword>
<organism evidence="2">
    <name type="scientific">Anguilla anguilla</name>
    <name type="common">European freshwater eel</name>
    <name type="synonym">Muraena anguilla</name>
    <dbReference type="NCBI Taxonomy" id="7936"/>
    <lineage>
        <taxon>Eukaryota</taxon>
        <taxon>Metazoa</taxon>
        <taxon>Chordata</taxon>
        <taxon>Craniata</taxon>
        <taxon>Vertebrata</taxon>
        <taxon>Euteleostomi</taxon>
        <taxon>Actinopterygii</taxon>
        <taxon>Neopterygii</taxon>
        <taxon>Teleostei</taxon>
        <taxon>Anguilliformes</taxon>
        <taxon>Anguillidae</taxon>
        <taxon>Anguilla</taxon>
    </lineage>
</organism>
<protein>
    <submittedName>
        <fullName evidence="2">Uncharacterized protein</fullName>
    </submittedName>
</protein>
<dbReference type="EMBL" id="GBXM01005079">
    <property type="protein sequence ID" value="JAI03499.1"/>
    <property type="molecule type" value="Transcribed_RNA"/>
</dbReference>